<proteinExistence type="predicted"/>
<sequence>MINQLRQDGKTEKSQQTQLFVNWRTTLELAPQTLLENRQKKTLISTWQRGAGKAMRFLAFSSIYWILFLMNH</sequence>
<protein>
    <submittedName>
        <fullName evidence="1">Uncharacterized protein</fullName>
    </submittedName>
</protein>
<accession>A0A8S5SJA0</accession>
<organism evidence="1">
    <name type="scientific">Siphoviridae sp. ctFIm6</name>
    <dbReference type="NCBI Taxonomy" id="2827818"/>
    <lineage>
        <taxon>Viruses</taxon>
        <taxon>Duplodnaviria</taxon>
        <taxon>Heunggongvirae</taxon>
        <taxon>Uroviricota</taxon>
        <taxon>Caudoviricetes</taxon>
    </lineage>
</organism>
<reference evidence="1" key="1">
    <citation type="journal article" date="2021" name="Proc. Natl. Acad. Sci. U.S.A.">
        <title>A Catalog of Tens of Thousands of Viruses from Human Metagenomes Reveals Hidden Associations with Chronic Diseases.</title>
        <authorList>
            <person name="Tisza M.J."/>
            <person name="Buck C.B."/>
        </authorList>
    </citation>
    <scope>NUCLEOTIDE SEQUENCE</scope>
    <source>
        <strain evidence="1">CtFIm6</strain>
    </source>
</reference>
<name>A0A8S5SJA0_9CAUD</name>
<dbReference type="EMBL" id="BK032608">
    <property type="protein sequence ID" value="DAF51038.1"/>
    <property type="molecule type" value="Genomic_DNA"/>
</dbReference>
<evidence type="ECO:0000313" key="1">
    <source>
        <dbReference type="EMBL" id="DAF51038.1"/>
    </source>
</evidence>